<feature type="domain" description="Amidase" evidence="1">
    <location>
        <begin position="34"/>
        <end position="139"/>
    </location>
</feature>
<feature type="domain" description="Amidase" evidence="1">
    <location>
        <begin position="140"/>
        <end position="450"/>
    </location>
</feature>
<dbReference type="Gene3D" id="3.90.1300.10">
    <property type="entry name" value="Amidase signature (AS) domain"/>
    <property type="match status" value="1"/>
</dbReference>
<keyword evidence="3" id="KW-1185">Reference proteome</keyword>
<evidence type="ECO:0000313" key="3">
    <source>
        <dbReference type="Proteomes" id="UP001152049"/>
    </source>
</evidence>
<organism evidence="2 3">
    <name type="scientific">Fusarium torreyae</name>
    <dbReference type="NCBI Taxonomy" id="1237075"/>
    <lineage>
        <taxon>Eukaryota</taxon>
        <taxon>Fungi</taxon>
        <taxon>Dikarya</taxon>
        <taxon>Ascomycota</taxon>
        <taxon>Pezizomycotina</taxon>
        <taxon>Sordariomycetes</taxon>
        <taxon>Hypocreomycetidae</taxon>
        <taxon>Hypocreales</taxon>
        <taxon>Nectriaceae</taxon>
        <taxon>Fusarium</taxon>
    </lineage>
</organism>
<dbReference type="EMBL" id="JAOQAZ010000002">
    <property type="protein sequence ID" value="KAJ4269772.1"/>
    <property type="molecule type" value="Genomic_DNA"/>
</dbReference>
<proteinExistence type="predicted"/>
<protein>
    <recommendedName>
        <fullName evidence="1">Amidase domain-containing protein</fullName>
    </recommendedName>
</protein>
<dbReference type="Pfam" id="PF01425">
    <property type="entry name" value="Amidase"/>
    <property type="match status" value="2"/>
</dbReference>
<comment type="caution">
    <text evidence="2">The sequence shown here is derived from an EMBL/GenBank/DDBJ whole genome shotgun (WGS) entry which is preliminary data.</text>
</comment>
<reference evidence="2" key="1">
    <citation type="submission" date="2022-09" db="EMBL/GenBank/DDBJ databases">
        <title>Fusarium specimens isolated from Avocado Roots.</title>
        <authorList>
            <person name="Stajich J."/>
            <person name="Roper C."/>
            <person name="Heimlech-Rivalta G."/>
        </authorList>
    </citation>
    <scope>NUCLEOTIDE SEQUENCE</scope>
    <source>
        <strain evidence="2">CF00136</strain>
    </source>
</reference>
<sequence>MTPTTDSGVQDALLFAPAHQLQAKLEAGETTSTELVGLFLGQIERHNHRFNAIISTAPRDLAIARAEELDKERKAGQVRSRLHGIPVIVKDAVVTDAALGMPTTAGSHAIATLKAKRNASCITKMLEAGMIILGKGNMTTPGGSSSGPAVSIVAGFSPLGIATETAGSAVYPSSTNGLYGMKPSPDSIEKDGLWKLSDSFDGLGVMARNPTDLASLIEVLLKPEALSKLPEGGYEASLKKSWKGLRIGMVDINWGSPGEASKSKWNQSDVKASYEQAANKIRKLADKMVYLLDIPQADTLTYNGRDLGKIAYYEYSEEIRKFLLNFHPDSKVDSLKGIIEWNKEHANIALPEPYDTQTELLACLEPNMTAEEHTETLTALRRLATTDGIGKWMDDHDIDIVLSNSDSTLVTFAACAKWPIGTVPLGNAARNDQPFGLFALAREGREDILLQFMGAFHTAFPSPNPPLIR</sequence>
<gene>
    <name evidence="2" type="ORF">NW762_001440</name>
</gene>
<dbReference type="InterPro" id="IPR036928">
    <property type="entry name" value="AS_sf"/>
</dbReference>
<dbReference type="PANTHER" id="PTHR42678:SF34">
    <property type="entry name" value="OS04G0183300 PROTEIN"/>
    <property type="match status" value="1"/>
</dbReference>
<dbReference type="Proteomes" id="UP001152049">
    <property type="component" value="Unassembled WGS sequence"/>
</dbReference>
<accession>A0A9W8SCI0</accession>
<dbReference type="AlphaFoldDB" id="A0A9W8SCI0"/>
<name>A0A9W8SCI0_9HYPO</name>
<dbReference type="OrthoDB" id="566138at2759"/>
<evidence type="ECO:0000259" key="1">
    <source>
        <dbReference type="Pfam" id="PF01425"/>
    </source>
</evidence>
<dbReference type="InterPro" id="IPR023631">
    <property type="entry name" value="Amidase_dom"/>
</dbReference>
<dbReference type="SUPFAM" id="SSF75304">
    <property type="entry name" value="Amidase signature (AS) enzymes"/>
    <property type="match status" value="1"/>
</dbReference>
<evidence type="ECO:0000313" key="2">
    <source>
        <dbReference type="EMBL" id="KAJ4269772.1"/>
    </source>
</evidence>
<dbReference type="PANTHER" id="PTHR42678">
    <property type="entry name" value="AMIDASE"/>
    <property type="match status" value="1"/>
</dbReference>